<feature type="domain" description="RagB/SusD" evidence="6">
    <location>
        <begin position="325"/>
        <end position="467"/>
    </location>
</feature>
<dbReference type="Pfam" id="PF14322">
    <property type="entry name" value="SusD-like_3"/>
    <property type="match status" value="1"/>
</dbReference>
<dbReference type="EMBL" id="FNMV01000020">
    <property type="protein sequence ID" value="SDX98478.1"/>
    <property type="molecule type" value="Genomic_DNA"/>
</dbReference>
<comment type="subcellular location">
    <subcellularLocation>
        <location evidence="1">Cell outer membrane</location>
    </subcellularLocation>
</comment>
<name>A0A1H3G761_9FLAO</name>
<evidence type="ECO:0000313" key="9">
    <source>
        <dbReference type="Proteomes" id="UP000198569"/>
    </source>
</evidence>
<dbReference type="AlphaFoldDB" id="A0A1H3G761"/>
<dbReference type="CDD" id="cd08977">
    <property type="entry name" value="SusD"/>
    <property type="match status" value="1"/>
</dbReference>
<dbReference type="Proteomes" id="UP000198569">
    <property type="component" value="Unassembled WGS sequence"/>
</dbReference>
<keyword evidence="9" id="KW-1185">Reference proteome</keyword>
<dbReference type="InterPro" id="IPR012944">
    <property type="entry name" value="SusD_RagB_dom"/>
</dbReference>
<evidence type="ECO:0000313" key="8">
    <source>
        <dbReference type="EMBL" id="SDX98478.1"/>
    </source>
</evidence>
<evidence type="ECO:0000256" key="4">
    <source>
        <dbReference type="ARBA" id="ARBA00023136"/>
    </source>
</evidence>
<dbReference type="SUPFAM" id="SSF48452">
    <property type="entry name" value="TPR-like"/>
    <property type="match status" value="1"/>
</dbReference>
<dbReference type="Pfam" id="PF07980">
    <property type="entry name" value="SusD_RagB"/>
    <property type="match status" value="1"/>
</dbReference>
<dbReference type="GO" id="GO:0009279">
    <property type="term" value="C:cell outer membrane"/>
    <property type="evidence" value="ECO:0007669"/>
    <property type="project" value="UniProtKB-SubCell"/>
</dbReference>
<dbReference type="RefSeq" id="WP_091435125.1">
    <property type="nucleotide sequence ID" value="NZ_FNMV01000020.1"/>
</dbReference>
<keyword evidence="3" id="KW-0732">Signal</keyword>
<keyword evidence="4" id="KW-0472">Membrane</keyword>
<dbReference type="InterPro" id="IPR033985">
    <property type="entry name" value="SusD-like_N"/>
</dbReference>
<feature type="domain" description="SusD-like N-terminal" evidence="7">
    <location>
        <begin position="106"/>
        <end position="228"/>
    </location>
</feature>
<dbReference type="Gene3D" id="1.25.40.390">
    <property type="match status" value="1"/>
</dbReference>
<evidence type="ECO:0000259" key="7">
    <source>
        <dbReference type="Pfam" id="PF14322"/>
    </source>
</evidence>
<dbReference type="STRING" id="229203.SAMN05444338_12016"/>
<evidence type="ECO:0000256" key="5">
    <source>
        <dbReference type="ARBA" id="ARBA00023237"/>
    </source>
</evidence>
<evidence type="ECO:0000259" key="6">
    <source>
        <dbReference type="Pfam" id="PF07980"/>
    </source>
</evidence>
<dbReference type="PROSITE" id="PS51257">
    <property type="entry name" value="PROKAR_LIPOPROTEIN"/>
    <property type="match status" value="1"/>
</dbReference>
<protein>
    <submittedName>
        <fullName evidence="8">Starch-binding associating with outer membrane</fullName>
    </submittedName>
</protein>
<gene>
    <name evidence="8" type="ORF">SAMN05444338_12016</name>
</gene>
<proteinExistence type="inferred from homology"/>
<evidence type="ECO:0000256" key="1">
    <source>
        <dbReference type="ARBA" id="ARBA00004442"/>
    </source>
</evidence>
<keyword evidence="5" id="KW-0998">Cell outer membrane</keyword>
<dbReference type="OrthoDB" id="5694214at2"/>
<organism evidence="8 9">
    <name type="scientific">Flavobacterium degerlachei</name>
    <dbReference type="NCBI Taxonomy" id="229203"/>
    <lineage>
        <taxon>Bacteria</taxon>
        <taxon>Pseudomonadati</taxon>
        <taxon>Bacteroidota</taxon>
        <taxon>Flavobacteriia</taxon>
        <taxon>Flavobacteriales</taxon>
        <taxon>Flavobacteriaceae</taxon>
        <taxon>Flavobacterium</taxon>
    </lineage>
</organism>
<accession>A0A1H3G761</accession>
<evidence type="ECO:0000256" key="3">
    <source>
        <dbReference type="ARBA" id="ARBA00022729"/>
    </source>
</evidence>
<reference evidence="9" key="1">
    <citation type="submission" date="2016-10" db="EMBL/GenBank/DDBJ databases">
        <authorList>
            <person name="Varghese N."/>
            <person name="Submissions S."/>
        </authorList>
    </citation>
    <scope>NUCLEOTIDE SEQUENCE [LARGE SCALE GENOMIC DNA]</scope>
    <source>
        <strain evidence="9">DSM 15718</strain>
    </source>
</reference>
<sequence length="505" mass="54927">MKLINIKYSVIAFAVVLSATSCNEEFLNVEPKGTALEDNYYTNETEAYSGLVAVYDVLGKQSRGFENMICMLNAGSDDFYAGGGGATDGTGIQSFSDYSISPVTIPGSFWNDFYQGVFRANILLQKLPNVPMDANTKTRFIAEAKALRGYYYFELVRTFKNIPLIITPIIPSEIYNVVQSSPEEVYSQIEKDLQEAMTGLPNTLTDANNEAGRFTKGSVQALLGKVYLYEGKNTQAAAELAVVNGTPGATSIYGYKLVNNFSDLWVISNKFNSEAIIEITHTDKSNADWGNWGSGSDEGNSVNVMVGPRGFSRTTNSTAPDYASGYSFNTLSQSLYDALKLDPRFNATIVDMKALKAAGLADYSPGYKDTGYFLKKFMPLASDVSTGGGASVLNYKQNVYAIRLADTYLMEAEALGGSGVRAQALLNAVRARVGLAAVPVTTSAILAERRLELAGEGHRWFDLVRTGQAPSVLSSRGFTAGKNEIWPIPLKELENTKIVQNPNYN</sequence>
<evidence type="ECO:0000256" key="2">
    <source>
        <dbReference type="ARBA" id="ARBA00006275"/>
    </source>
</evidence>
<comment type="similarity">
    <text evidence="2">Belongs to the SusD family.</text>
</comment>
<dbReference type="InterPro" id="IPR011990">
    <property type="entry name" value="TPR-like_helical_dom_sf"/>
</dbReference>